<sequence>KNKIHTFDSNLNNEKSFLTNKIELRFNILSKPCTFYISKKNYSSLKKIYENFFCKINNLWLDKKTSKEIILLVEFNTSTYEEMIRTLSKSKKQVVVLNRRRSAIWNKNSIGILKSNNVKILDPEKFFDLHTDPEFALEHKRLNENLHELWKSKELFSIFSVKEISFWPLIKDRLKKIYDYRLDDYLKFIFQSRNFLTQLNIKKIICLGESGETENVLLQSVENDVDSILLQHSFLRYNPELKKLQWKYEDQNMLGLTCKKFFLWGNSDLNYFLENSKIQKDQLIISGSPRHDQFLQIKSSTNSHTTKNILITLSPISERSGLGDTNLIIKYNYFLEKILKILNEFNDLKITVKLHPGENPHNSILIDFLKNQSNITVFQIKNPNELIKKSDLMINISPELYDSSTIMLEGLLLRKPVIQLSLDDELSKVEPLKSPIIQISEIEHFEQVISKIINDEIYRKEIIEQISNKLNDYLSFQGNSSAKFLEIIE</sequence>
<accession>A0A381Y306</accession>
<reference evidence="1" key="1">
    <citation type="submission" date="2018-05" db="EMBL/GenBank/DDBJ databases">
        <authorList>
            <person name="Lanie J.A."/>
            <person name="Ng W.-L."/>
            <person name="Kazmierczak K.M."/>
            <person name="Andrzejewski T.M."/>
            <person name="Davidsen T.M."/>
            <person name="Wayne K.J."/>
            <person name="Tettelin H."/>
            <person name="Glass J.I."/>
            <person name="Rusch D."/>
            <person name="Podicherti R."/>
            <person name="Tsui H.-C.T."/>
            <person name="Winkler M.E."/>
        </authorList>
    </citation>
    <scope>NUCLEOTIDE SEQUENCE</scope>
</reference>
<evidence type="ECO:0000313" key="1">
    <source>
        <dbReference type="EMBL" id="SVA71051.1"/>
    </source>
</evidence>
<protein>
    <recommendedName>
        <fullName evidence="2">UDP-N-acetylglucosamine 2-epimerase domain-containing protein</fullName>
    </recommendedName>
</protein>
<organism evidence="1">
    <name type="scientific">marine metagenome</name>
    <dbReference type="NCBI Taxonomy" id="408172"/>
    <lineage>
        <taxon>unclassified sequences</taxon>
        <taxon>metagenomes</taxon>
        <taxon>ecological metagenomes</taxon>
    </lineage>
</organism>
<feature type="non-terminal residue" evidence="1">
    <location>
        <position position="1"/>
    </location>
</feature>
<name>A0A381Y306_9ZZZZ</name>
<dbReference type="EMBL" id="UINC01017213">
    <property type="protein sequence ID" value="SVA71051.1"/>
    <property type="molecule type" value="Genomic_DNA"/>
</dbReference>
<evidence type="ECO:0008006" key="2">
    <source>
        <dbReference type="Google" id="ProtNLM"/>
    </source>
</evidence>
<gene>
    <name evidence="1" type="ORF">METZ01_LOCUS123905</name>
</gene>
<proteinExistence type="predicted"/>
<dbReference type="SUPFAM" id="SSF53756">
    <property type="entry name" value="UDP-Glycosyltransferase/glycogen phosphorylase"/>
    <property type="match status" value="1"/>
</dbReference>
<dbReference type="AlphaFoldDB" id="A0A381Y306"/>